<dbReference type="InterPro" id="IPR014721">
    <property type="entry name" value="Ribsml_uS5_D2-typ_fold_subgr"/>
</dbReference>
<evidence type="ECO:0000256" key="5">
    <source>
        <dbReference type="ARBA" id="ARBA00022884"/>
    </source>
</evidence>
<dbReference type="Gene3D" id="3.30.230.10">
    <property type="match status" value="1"/>
</dbReference>
<dbReference type="InterPro" id="IPR020568">
    <property type="entry name" value="Ribosomal_Su5_D2-typ_SF"/>
</dbReference>
<dbReference type="InterPro" id="IPR000100">
    <property type="entry name" value="RNase_P"/>
</dbReference>
<keyword evidence="4" id="KW-0378">Hydrolase</keyword>
<reference evidence="6 7" key="1">
    <citation type="submission" date="2017-08" db="EMBL/GenBank/DDBJ databases">
        <authorList>
            <person name="de Groot N.N."/>
        </authorList>
    </citation>
    <scope>NUCLEOTIDE SEQUENCE [LARGE SCALE GENOMIC DNA]</scope>
    <source>
        <strain evidence="6 7">HM2</strain>
    </source>
</reference>
<dbReference type="EMBL" id="UHJL01000002">
    <property type="protein sequence ID" value="SUQ24293.1"/>
    <property type="molecule type" value="Genomic_DNA"/>
</dbReference>
<dbReference type="Pfam" id="PF00825">
    <property type="entry name" value="Ribonuclease_P"/>
    <property type="match status" value="1"/>
</dbReference>
<name>A0A380S5N7_FIBSU</name>
<evidence type="ECO:0000256" key="2">
    <source>
        <dbReference type="ARBA" id="ARBA00022722"/>
    </source>
</evidence>
<evidence type="ECO:0000256" key="1">
    <source>
        <dbReference type="ARBA" id="ARBA00022694"/>
    </source>
</evidence>
<dbReference type="GO" id="GO:0000049">
    <property type="term" value="F:tRNA binding"/>
    <property type="evidence" value="ECO:0007669"/>
    <property type="project" value="InterPro"/>
</dbReference>
<organism evidence="6 7">
    <name type="scientific">Fibrobacter succinogenes</name>
    <name type="common">Bacteroides succinogenes</name>
    <dbReference type="NCBI Taxonomy" id="833"/>
    <lineage>
        <taxon>Bacteria</taxon>
        <taxon>Pseudomonadati</taxon>
        <taxon>Fibrobacterota</taxon>
        <taxon>Fibrobacteria</taxon>
        <taxon>Fibrobacterales</taxon>
        <taxon>Fibrobacteraceae</taxon>
        <taxon>Fibrobacter</taxon>
    </lineage>
</organism>
<accession>A0A380S5N7</accession>
<evidence type="ECO:0000313" key="6">
    <source>
        <dbReference type="EMBL" id="SUQ24293.1"/>
    </source>
</evidence>
<evidence type="ECO:0000256" key="4">
    <source>
        <dbReference type="ARBA" id="ARBA00022801"/>
    </source>
</evidence>
<sequence length="89" mass="10581">MRWIEAPDGFCRFCFLAKKKNGNAVYRNKCRRILRPLFYGIVPNIKKPIWAMIIVSDNSKEMSSERFRESAQKIFHKMEWDKQPDVAEA</sequence>
<evidence type="ECO:0000256" key="3">
    <source>
        <dbReference type="ARBA" id="ARBA00022759"/>
    </source>
</evidence>
<dbReference type="GO" id="GO:0008033">
    <property type="term" value="P:tRNA processing"/>
    <property type="evidence" value="ECO:0007669"/>
    <property type="project" value="UniProtKB-KW"/>
</dbReference>
<protein>
    <submittedName>
        <fullName evidence="6">Ribonuclease P protein component</fullName>
    </submittedName>
</protein>
<keyword evidence="5" id="KW-0694">RNA-binding</keyword>
<keyword evidence="3" id="KW-0255">Endonuclease</keyword>
<gene>
    <name evidence="6" type="ORF">SAMN05661053_1689</name>
</gene>
<dbReference type="AlphaFoldDB" id="A0A380S5N7"/>
<dbReference type="SUPFAM" id="SSF54211">
    <property type="entry name" value="Ribosomal protein S5 domain 2-like"/>
    <property type="match status" value="1"/>
</dbReference>
<keyword evidence="2" id="KW-0540">Nuclease</keyword>
<keyword evidence="1" id="KW-0819">tRNA processing</keyword>
<dbReference type="Proteomes" id="UP000255423">
    <property type="component" value="Unassembled WGS sequence"/>
</dbReference>
<evidence type="ECO:0000313" key="7">
    <source>
        <dbReference type="Proteomes" id="UP000255423"/>
    </source>
</evidence>
<proteinExistence type="predicted"/>
<dbReference type="GO" id="GO:0004526">
    <property type="term" value="F:ribonuclease P activity"/>
    <property type="evidence" value="ECO:0007669"/>
    <property type="project" value="InterPro"/>
</dbReference>